<reference evidence="1" key="1">
    <citation type="submission" date="2016-07" db="EMBL/GenBank/DDBJ databases">
        <title>Microvirga ossetica sp. nov. a new species of rhizobia isolated from root nodules of the legume species Vicia alpestris Steven originated from North Ossetia region in the Caucasus.</title>
        <authorList>
            <person name="Safronova V.I."/>
            <person name="Kuznetsova I.G."/>
            <person name="Sazanova A.L."/>
            <person name="Belimov A."/>
            <person name="Andronov E."/>
            <person name="Osledkin Y.S."/>
            <person name="Onishchuk O.P."/>
            <person name="Kurchak O.N."/>
            <person name="Shaposhnikov A.I."/>
            <person name="Willems A."/>
            <person name="Tikhonovich I.A."/>
        </authorList>
    </citation>
    <scope>NUCLEOTIDE SEQUENCE [LARGE SCALE GENOMIC DNA]</scope>
    <source>
        <strain evidence="1">V5/3M</strain>
        <plasmid evidence="1">unnamed3</plasmid>
    </source>
</reference>
<dbReference type="AlphaFoldDB" id="A0A1B2EV53"/>
<evidence type="ECO:0008006" key="2">
    <source>
        <dbReference type="Google" id="ProtNLM"/>
    </source>
</evidence>
<proteinExistence type="predicted"/>
<name>A0A1B2EV53_9HYPH</name>
<organism evidence="1">
    <name type="scientific">Microvirga ossetica</name>
    <dbReference type="NCBI Taxonomy" id="1882682"/>
    <lineage>
        <taxon>Bacteria</taxon>
        <taxon>Pseudomonadati</taxon>
        <taxon>Pseudomonadota</taxon>
        <taxon>Alphaproteobacteria</taxon>
        <taxon>Hyphomicrobiales</taxon>
        <taxon>Methylobacteriaceae</taxon>
        <taxon>Microvirga</taxon>
    </lineage>
</organism>
<gene>
    <name evidence="1" type="ORF">BB934_37170</name>
</gene>
<keyword evidence="1" id="KW-0614">Plasmid</keyword>
<geneLocation type="plasmid" evidence="1">
    <name>unnamed3</name>
</geneLocation>
<evidence type="ECO:0000313" key="1">
    <source>
        <dbReference type="EMBL" id="ANY83851.1"/>
    </source>
</evidence>
<dbReference type="EMBL" id="CP016618">
    <property type="protein sequence ID" value="ANY83851.1"/>
    <property type="molecule type" value="Genomic_DNA"/>
</dbReference>
<accession>A0A1B2EV53</accession>
<dbReference type="RefSeq" id="WP_237050637.1">
    <property type="nucleotide sequence ID" value="NZ_CP016618.1"/>
</dbReference>
<sequence>MPFKANAPRRHRILEQRHWITNWAGYDAALRQRGILTVWSSEEAIAVRRAEPRQTPGGQPHYSALAIRTLLIAQLLNQPMLPTTAHENTASG</sequence>
<dbReference type="KEGG" id="moc:BB934_37170"/>
<protein>
    <recommendedName>
        <fullName evidence="2">Transposase DDE domain-containing protein</fullName>
    </recommendedName>
</protein>